<dbReference type="SMART" id="SM00642">
    <property type="entry name" value="Aamy"/>
    <property type="match status" value="1"/>
</dbReference>
<gene>
    <name evidence="11" type="ORF">EV671_1008133</name>
</gene>
<dbReference type="Proteomes" id="UP000295110">
    <property type="component" value="Unassembled WGS sequence"/>
</dbReference>
<dbReference type="EC" id="3.2.1.41" evidence="6"/>
<dbReference type="InterPro" id="IPR004193">
    <property type="entry name" value="Glyco_hydro_13_N"/>
</dbReference>
<evidence type="ECO:0000256" key="9">
    <source>
        <dbReference type="SAM" id="SignalP"/>
    </source>
</evidence>
<dbReference type="Pfam" id="PF02922">
    <property type="entry name" value="CBM_48"/>
    <property type="match status" value="1"/>
</dbReference>
<dbReference type="Pfam" id="PF11852">
    <property type="entry name" value="Pullul_strch_C"/>
    <property type="match status" value="1"/>
</dbReference>
<dbReference type="CDD" id="cd11341">
    <property type="entry name" value="AmyAc_Pullulanase_LD-like"/>
    <property type="match status" value="1"/>
</dbReference>
<dbReference type="InterPro" id="IPR040671">
    <property type="entry name" value="Pullulanase_N2"/>
</dbReference>
<comment type="caution">
    <text evidence="11">The sequence shown here is derived from an EMBL/GenBank/DDBJ whole genome shotgun (WGS) entry which is preliminary data.</text>
</comment>
<name>A0A4R3VA45_ROSSA</name>
<dbReference type="CDD" id="cd02860">
    <property type="entry name" value="E_set_Pullulanase"/>
    <property type="match status" value="1"/>
</dbReference>
<evidence type="ECO:0000313" key="11">
    <source>
        <dbReference type="EMBL" id="TCV00378.1"/>
    </source>
</evidence>
<evidence type="ECO:0000256" key="5">
    <source>
        <dbReference type="ARBA" id="ARBA00023965"/>
    </source>
</evidence>
<dbReference type="Gene3D" id="2.60.40.1110">
    <property type="match status" value="2"/>
</dbReference>
<evidence type="ECO:0000256" key="7">
    <source>
        <dbReference type="ARBA" id="ARBA00029618"/>
    </source>
</evidence>
<dbReference type="InterPro" id="IPR005323">
    <property type="entry name" value="CBM41_pullulanase"/>
</dbReference>
<dbReference type="GO" id="GO:0005975">
    <property type="term" value="P:carbohydrate metabolic process"/>
    <property type="evidence" value="ECO:0007669"/>
    <property type="project" value="InterPro"/>
</dbReference>
<feature type="signal peptide" evidence="9">
    <location>
        <begin position="1"/>
        <end position="21"/>
    </location>
</feature>
<dbReference type="InterPro" id="IPR017853">
    <property type="entry name" value="GH"/>
</dbReference>
<dbReference type="Gene3D" id="2.60.40.1130">
    <property type="entry name" value="Rab geranylgeranyltransferase alpha-subunit, insert domain"/>
    <property type="match status" value="1"/>
</dbReference>
<dbReference type="InterPro" id="IPR013784">
    <property type="entry name" value="Carb-bd-like_fold"/>
</dbReference>
<organism evidence="11 12">
    <name type="scientific">Roseateles saccharophilus</name>
    <name type="common">Pseudomonas saccharophila</name>
    <dbReference type="NCBI Taxonomy" id="304"/>
    <lineage>
        <taxon>Bacteria</taxon>
        <taxon>Pseudomonadati</taxon>
        <taxon>Pseudomonadota</taxon>
        <taxon>Betaproteobacteria</taxon>
        <taxon>Burkholderiales</taxon>
        <taxon>Sphaerotilaceae</taxon>
        <taxon>Roseateles</taxon>
    </lineage>
</organism>
<reference evidence="11 12" key="1">
    <citation type="submission" date="2019-03" db="EMBL/GenBank/DDBJ databases">
        <title>Genomic Encyclopedia of Type Strains, Phase IV (KMG-IV): sequencing the most valuable type-strain genomes for metagenomic binning, comparative biology and taxonomic classification.</title>
        <authorList>
            <person name="Goeker M."/>
        </authorList>
    </citation>
    <scope>NUCLEOTIDE SEQUENCE [LARGE SCALE GENOMIC DNA]</scope>
    <source>
        <strain evidence="11 12">DSM 654</strain>
    </source>
</reference>
<evidence type="ECO:0000256" key="4">
    <source>
        <dbReference type="ARBA" id="ARBA00023295"/>
    </source>
</evidence>
<dbReference type="OrthoDB" id="9800174at2"/>
<dbReference type="Pfam" id="PF03714">
    <property type="entry name" value="PUD"/>
    <property type="match status" value="2"/>
</dbReference>
<evidence type="ECO:0000256" key="2">
    <source>
        <dbReference type="ARBA" id="ARBA00022729"/>
    </source>
</evidence>
<evidence type="ECO:0000256" key="8">
    <source>
        <dbReference type="ARBA" id="ARBA00031076"/>
    </source>
</evidence>
<dbReference type="PROSITE" id="PS51257">
    <property type="entry name" value="PROKAR_LIPOPROTEIN"/>
    <property type="match status" value="1"/>
</dbReference>
<dbReference type="Pfam" id="PF17967">
    <property type="entry name" value="Pullulanase_N2"/>
    <property type="match status" value="1"/>
</dbReference>
<dbReference type="InterPro" id="IPR024561">
    <property type="entry name" value="Pullul_strch_C"/>
</dbReference>
<keyword evidence="4" id="KW-0326">Glycosidase</keyword>
<dbReference type="GO" id="GO:0051060">
    <property type="term" value="F:pullulanase activity"/>
    <property type="evidence" value="ECO:0007669"/>
    <property type="project" value="UniProtKB-EC"/>
</dbReference>
<accession>A0A4R3VA45</accession>
<dbReference type="SUPFAM" id="SSF51445">
    <property type="entry name" value="(Trans)glycosidases"/>
    <property type="match status" value="1"/>
</dbReference>
<keyword evidence="2 9" id="KW-0732">Signal</keyword>
<dbReference type="CDD" id="cd10315">
    <property type="entry name" value="CBM41_pullulanase"/>
    <property type="match status" value="2"/>
</dbReference>
<dbReference type="InterPro" id="IPR014756">
    <property type="entry name" value="Ig_E-set"/>
</dbReference>
<dbReference type="RefSeq" id="WP_132571026.1">
    <property type="nucleotide sequence ID" value="NZ_CBCSGL010000008.1"/>
</dbReference>
<evidence type="ECO:0000256" key="3">
    <source>
        <dbReference type="ARBA" id="ARBA00022801"/>
    </source>
</evidence>
<dbReference type="GO" id="GO:0030246">
    <property type="term" value="F:carbohydrate binding"/>
    <property type="evidence" value="ECO:0007669"/>
    <property type="project" value="InterPro"/>
</dbReference>
<dbReference type="Gene3D" id="3.20.20.80">
    <property type="entry name" value="Glycosidases"/>
    <property type="match status" value="1"/>
</dbReference>
<evidence type="ECO:0000256" key="6">
    <source>
        <dbReference type="ARBA" id="ARBA00024062"/>
    </source>
</evidence>
<dbReference type="Gene3D" id="2.60.40.10">
    <property type="entry name" value="Immunoglobulins"/>
    <property type="match status" value="1"/>
</dbReference>
<evidence type="ECO:0000256" key="1">
    <source>
        <dbReference type="ARBA" id="ARBA00008061"/>
    </source>
</evidence>
<dbReference type="SUPFAM" id="SSF81296">
    <property type="entry name" value="E set domains"/>
    <property type="match status" value="2"/>
</dbReference>
<dbReference type="EMBL" id="SMBU01000008">
    <property type="protein sequence ID" value="TCV00378.1"/>
    <property type="molecule type" value="Genomic_DNA"/>
</dbReference>
<proteinExistence type="inferred from homology"/>
<evidence type="ECO:0000313" key="12">
    <source>
        <dbReference type="Proteomes" id="UP000295110"/>
    </source>
</evidence>
<dbReference type="AlphaFoldDB" id="A0A4R3VA45"/>
<sequence>MRALKHCIWTLVLALGLAACGGGGGGGGATADPTPAPPAGLDVGNDTAFQKILSAQATAPAASAPTGGTATTLTIHYRRPAGDYTGWQLHHWGSAAPVTWNAGRNADGTDAFGVFYNVPLAAQTGTVGYLFHNGDVKDDGGADQSYVLRAGANEIWRIQGDTATYAANPLGAAAPDLATVRVHYKRFDGNFPAWGLHLWSGSGLDTSALPAGVTIGDWANAVAFGKMANYSSPNAGEVVFDLPVLNPKDDASRTALEFIIHGVAPNQDDKDGRTNNIHVDYSALTIKSQLAEVWLVQGDAQVYLAPPDTRSVSTLDAKAYWLTKALIQWPQVDAGGTFKLYHSATAQITAVMGATVAGADGSITLDRFTTSVPTAAATRFKFIGSGVVLTVRDADLAQLADLHRQQLVLVQEDASGNVQNATAAQTPGALDELYAAAANVNDLGVTVAGGQTVFKLWAPTAQKVTVFTYDTGTGDAKTVDTLAFDAATGVWAVTKAGDLSGKYYRFAVEVFVRGVGIVRNLVTDPYSVSLTTDSKRSYIADLGAASLKPAGWDSAPVSTKVAAQTDMAIYELHIRDFSANDTSVSAANRGKYLAFTEAGSNGMKHLKALADAGLTDVHLMPTFDFATVPESGCTTPSISAATGAPDAETQQALVAATAATDCFNWGYDPYHYNAPEGSYASDASDGARRIVEFRQMVLGLKNAGLRVGMDVVYNHTTASGQNEKSVLDRIVPGYYHRLDAAGKVTTSTCCDNTATENLMMGKLMSDSVLQWARDYKIDSFRFDIMGHLPRPVMEAIKARLKTTLGRDIQLIGEGWNFGEVADGARFVQASLYSLNGSGIASFNPIIRDAVRGGSPFDTGNALVSNQGWVSGLFYDPNALGGGRSKSDLMWLGDQLKASLAGSLKSYQFTTNWDATVTAESLGNFIGWSSQPDEVVNYVENHDNQTLFDILALRLPTTTSREDRARVQLLANALNAFSQGVAYFHAGTDVLRSKSLDHNSYDSGDWFNRIDWSYQDNGFGSGLPVQSQNGSDWPVLKPFLGNAAIKPAPGDIAWMRDAFRDLLKIRASSTLFRLRTADDIKARLSFLNTGSGQNPVVIAAALDGNGYAGAGFRRVVYLVNVGTSEQVLTAPSEVGLALQLHPVHLAAGAADQRVATGAKFDSATGRFTLPARSAAVFVLN</sequence>
<protein>
    <recommendedName>
        <fullName evidence="6">pullulanase</fullName>
        <ecNumber evidence="6">3.2.1.41</ecNumber>
    </recommendedName>
    <alternativeName>
        <fullName evidence="7">Alpha-dextrin endo-1,6-alpha-glucosidase</fullName>
    </alternativeName>
    <alternativeName>
        <fullName evidence="8">Pullulan 6-glucanohydrolase</fullName>
    </alternativeName>
</protein>
<dbReference type="PANTHER" id="PTHR43002">
    <property type="entry name" value="GLYCOGEN DEBRANCHING ENZYME"/>
    <property type="match status" value="1"/>
</dbReference>
<dbReference type="InterPro" id="IPR013780">
    <property type="entry name" value="Glyco_hydro_b"/>
</dbReference>
<dbReference type="NCBIfam" id="TIGR02103">
    <property type="entry name" value="pullul_strch"/>
    <property type="match status" value="1"/>
</dbReference>
<dbReference type="Gene3D" id="2.60.40.1180">
    <property type="entry name" value="Golgi alpha-mannosidase II"/>
    <property type="match status" value="1"/>
</dbReference>
<dbReference type="SUPFAM" id="SSF51011">
    <property type="entry name" value="Glycosyl hydrolase domain"/>
    <property type="match status" value="1"/>
</dbReference>
<dbReference type="SUPFAM" id="SSF49452">
    <property type="entry name" value="Starch-binding domain-like"/>
    <property type="match status" value="2"/>
</dbReference>
<comment type="similarity">
    <text evidence="1">Belongs to the glycosyl hydrolase 13 family.</text>
</comment>
<feature type="chain" id="PRO_5020499372" description="pullulanase" evidence="9">
    <location>
        <begin position="22"/>
        <end position="1179"/>
    </location>
</feature>
<evidence type="ECO:0000259" key="10">
    <source>
        <dbReference type="SMART" id="SM00642"/>
    </source>
</evidence>
<dbReference type="InterPro" id="IPR011839">
    <property type="entry name" value="Pullul_strch"/>
</dbReference>
<dbReference type="InterPro" id="IPR013783">
    <property type="entry name" value="Ig-like_fold"/>
</dbReference>
<comment type="catalytic activity">
    <reaction evidence="5">
        <text>Hydrolysis of (1-&gt;6)-alpha-D-glucosidic linkages in pullulan, amylopectin and glycogen, and in the alpha- and beta-limit dextrins of amylopectin and glycogen.</text>
        <dbReference type="EC" id="3.2.1.41"/>
    </reaction>
</comment>
<keyword evidence="3" id="KW-0378">Hydrolase</keyword>
<keyword evidence="12" id="KW-1185">Reference proteome</keyword>
<dbReference type="InterPro" id="IPR006047">
    <property type="entry name" value="GH13_cat_dom"/>
</dbReference>
<feature type="domain" description="Glycosyl hydrolase family 13 catalytic" evidence="10">
    <location>
        <begin position="657"/>
        <end position="1012"/>
    </location>
</feature>